<accession>A0A7W2EFB1</accession>
<reference evidence="1 2" key="1">
    <citation type="submission" date="2020-07" db="EMBL/GenBank/DDBJ databases">
        <title>Novel species isolated from subtropical streams in China.</title>
        <authorList>
            <person name="Lu H."/>
        </authorList>
    </citation>
    <scope>NUCLEOTIDE SEQUENCE [LARGE SCALE GENOMIC DNA]</scope>
    <source>
        <strain evidence="1 2">FT3S</strain>
    </source>
</reference>
<evidence type="ECO:0000313" key="2">
    <source>
        <dbReference type="Proteomes" id="UP000566711"/>
    </source>
</evidence>
<comment type="caution">
    <text evidence="1">The sequence shown here is derived from an EMBL/GenBank/DDBJ whole genome shotgun (WGS) entry which is preliminary data.</text>
</comment>
<protein>
    <submittedName>
        <fullName evidence="1">Uncharacterized protein</fullName>
    </submittedName>
</protein>
<name>A0A7W2EFB1_9BURK</name>
<sequence length="148" mass="16249">MQWFWAPQLHFPWSGGVAQQIELDRFFDAIPPDAGDGKIERKAFDVASYGRQLGWISEVLLDLAETAPPSSGQAREALQNLVEANDAIQRIKRAQDAGRAMTAQAIEDAIVAMRTRDGEQFRQLSERLLPLLQAPPALEAPALLEAGG</sequence>
<evidence type="ECO:0000313" key="1">
    <source>
        <dbReference type="EMBL" id="MBA5604860.1"/>
    </source>
</evidence>
<dbReference type="AlphaFoldDB" id="A0A7W2EFB1"/>
<organism evidence="1 2">
    <name type="scientific">Rugamonas fusca</name>
    <dbReference type="NCBI Taxonomy" id="2758568"/>
    <lineage>
        <taxon>Bacteria</taxon>
        <taxon>Pseudomonadati</taxon>
        <taxon>Pseudomonadota</taxon>
        <taxon>Betaproteobacteria</taxon>
        <taxon>Burkholderiales</taxon>
        <taxon>Oxalobacteraceae</taxon>
        <taxon>Telluria group</taxon>
        <taxon>Rugamonas</taxon>
    </lineage>
</organism>
<keyword evidence="2" id="KW-1185">Reference proteome</keyword>
<dbReference type="EMBL" id="JACEZS010000003">
    <property type="protein sequence ID" value="MBA5604860.1"/>
    <property type="molecule type" value="Genomic_DNA"/>
</dbReference>
<proteinExistence type="predicted"/>
<gene>
    <name evidence="1" type="ORF">H3H36_05725</name>
</gene>
<dbReference type="Proteomes" id="UP000566711">
    <property type="component" value="Unassembled WGS sequence"/>
</dbReference>